<dbReference type="AlphaFoldDB" id="A0A5B7J4X0"/>
<dbReference type="Proteomes" id="UP000324222">
    <property type="component" value="Unassembled WGS sequence"/>
</dbReference>
<accession>A0A5B7J4X0</accession>
<organism evidence="1 2">
    <name type="scientific">Portunus trituberculatus</name>
    <name type="common">Swimming crab</name>
    <name type="synonym">Neptunus trituberculatus</name>
    <dbReference type="NCBI Taxonomy" id="210409"/>
    <lineage>
        <taxon>Eukaryota</taxon>
        <taxon>Metazoa</taxon>
        <taxon>Ecdysozoa</taxon>
        <taxon>Arthropoda</taxon>
        <taxon>Crustacea</taxon>
        <taxon>Multicrustacea</taxon>
        <taxon>Malacostraca</taxon>
        <taxon>Eumalacostraca</taxon>
        <taxon>Eucarida</taxon>
        <taxon>Decapoda</taxon>
        <taxon>Pleocyemata</taxon>
        <taxon>Brachyura</taxon>
        <taxon>Eubrachyura</taxon>
        <taxon>Portunoidea</taxon>
        <taxon>Portunidae</taxon>
        <taxon>Portuninae</taxon>
        <taxon>Portunus</taxon>
    </lineage>
</organism>
<sequence length="177" mass="19981">MGNSFHLSFENVGSVKFFFFALFDFFGQCPFLHKAIAATYTYTHTLASYTHTHTPSHTTDSFQYSHAQGTLAELPCLHPLHLPTPHLQTPYLSRLPTDPPSGKPQHGANRRLYFDVSDVPLDHSLLGAEIRVHRLTDHPQPVRLHVYLITDEEGYVLKAHFLKHFALSPSLFSKGSS</sequence>
<gene>
    <name evidence="1" type="ORF">E2C01_082419</name>
</gene>
<comment type="caution">
    <text evidence="1">The sequence shown here is derived from an EMBL/GenBank/DDBJ whole genome shotgun (WGS) entry which is preliminary data.</text>
</comment>
<dbReference type="EMBL" id="VSRR010074843">
    <property type="protein sequence ID" value="MPC87554.1"/>
    <property type="molecule type" value="Genomic_DNA"/>
</dbReference>
<evidence type="ECO:0000313" key="2">
    <source>
        <dbReference type="Proteomes" id="UP000324222"/>
    </source>
</evidence>
<protein>
    <submittedName>
        <fullName evidence="1">Uncharacterized protein</fullName>
    </submittedName>
</protein>
<keyword evidence="2" id="KW-1185">Reference proteome</keyword>
<evidence type="ECO:0000313" key="1">
    <source>
        <dbReference type="EMBL" id="MPC87554.1"/>
    </source>
</evidence>
<reference evidence="1 2" key="1">
    <citation type="submission" date="2019-05" db="EMBL/GenBank/DDBJ databases">
        <title>Another draft genome of Portunus trituberculatus and its Hox gene families provides insights of decapod evolution.</title>
        <authorList>
            <person name="Jeong J.-H."/>
            <person name="Song I."/>
            <person name="Kim S."/>
            <person name="Choi T."/>
            <person name="Kim D."/>
            <person name="Ryu S."/>
            <person name="Kim W."/>
        </authorList>
    </citation>
    <scope>NUCLEOTIDE SEQUENCE [LARGE SCALE GENOMIC DNA]</scope>
    <source>
        <tissue evidence="1">Muscle</tissue>
    </source>
</reference>
<proteinExistence type="predicted"/>
<name>A0A5B7J4X0_PORTR</name>
<dbReference type="OrthoDB" id="5987191at2759"/>